<dbReference type="EMBL" id="MTKO01000034">
    <property type="protein sequence ID" value="RWX47410.1"/>
    <property type="molecule type" value="Genomic_DNA"/>
</dbReference>
<feature type="domain" description="tRNA/rRNA methyltransferase SpoU type" evidence="8">
    <location>
        <begin position="6"/>
        <end position="146"/>
    </location>
</feature>
<dbReference type="CDD" id="cd18094">
    <property type="entry name" value="SpoU-like_TrmL"/>
    <property type="match status" value="1"/>
</dbReference>
<dbReference type="PANTHER" id="PTHR42971:SF1">
    <property type="entry name" value="TRNA (CYTIDINE(34)-2'-O)-METHYLTRANSFERASE"/>
    <property type="match status" value="1"/>
</dbReference>
<comment type="catalytic activity">
    <reaction evidence="6">
        <text>cytidine(34) in tRNA + S-adenosyl-L-methionine = 2'-O-methylcytidine(34) in tRNA + S-adenosyl-L-homocysteine + H(+)</text>
        <dbReference type="Rhea" id="RHEA:43084"/>
        <dbReference type="Rhea" id="RHEA-COMP:10331"/>
        <dbReference type="Rhea" id="RHEA-COMP:10332"/>
        <dbReference type="ChEBI" id="CHEBI:15378"/>
        <dbReference type="ChEBI" id="CHEBI:57856"/>
        <dbReference type="ChEBI" id="CHEBI:59789"/>
        <dbReference type="ChEBI" id="CHEBI:74495"/>
        <dbReference type="ChEBI" id="CHEBI:82748"/>
        <dbReference type="EC" id="2.1.1.207"/>
    </reaction>
</comment>
<evidence type="ECO:0000256" key="6">
    <source>
        <dbReference type="HAMAP-Rule" id="MF_01885"/>
    </source>
</evidence>
<sequence>MQAAPLHIVLVEPEIPPNTGSIARLCGATDSVLDLVHPLGFSTDDKHLKRAGLDYWPHVNIRHWQNFDEFLDQHDERKLFFLTTKTERPYFQAAFSPGDCLVFGKETKGLPEETLALYPDRCYTIPMSNSHIRSLNLAMSAGIVLYEALRQLQST</sequence>
<feature type="binding site" evidence="6 7">
    <location>
        <position position="134"/>
    </location>
    <ligand>
        <name>S-adenosyl-L-methionine</name>
        <dbReference type="ChEBI" id="CHEBI:59789"/>
    </ligand>
</feature>
<evidence type="ECO:0000259" key="8">
    <source>
        <dbReference type="Pfam" id="PF00588"/>
    </source>
</evidence>
<evidence type="ECO:0000256" key="7">
    <source>
        <dbReference type="PIRSR" id="PIRSR029256-1"/>
    </source>
</evidence>
<evidence type="ECO:0000256" key="2">
    <source>
        <dbReference type="ARBA" id="ARBA00022603"/>
    </source>
</evidence>
<dbReference type="HAMAP" id="MF_01885">
    <property type="entry name" value="tRNA_methyltr_TrmL"/>
    <property type="match status" value="1"/>
</dbReference>
<evidence type="ECO:0000256" key="1">
    <source>
        <dbReference type="ARBA" id="ARBA00022490"/>
    </source>
</evidence>
<gene>
    <name evidence="9" type="ORF">H206_01029</name>
</gene>
<dbReference type="GO" id="GO:0003723">
    <property type="term" value="F:RNA binding"/>
    <property type="evidence" value="ECO:0007669"/>
    <property type="project" value="InterPro"/>
</dbReference>
<feature type="binding site" evidence="6 7">
    <location>
        <position position="104"/>
    </location>
    <ligand>
        <name>S-adenosyl-L-methionine</name>
        <dbReference type="ChEBI" id="CHEBI:59789"/>
    </ligand>
</feature>
<evidence type="ECO:0000256" key="3">
    <source>
        <dbReference type="ARBA" id="ARBA00022679"/>
    </source>
</evidence>
<comment type="catalytic activity">
    <reaction evidence="6">
        <text>5-carboxymethylaminomethyluridine(34) in tRNA(Leu) + S-adenosyl-L-methionine = 5-carboxymethylaminomethyl-2'-O-methyluridine(34) in tRNA(Leu) + S-adenosyl-L-homocysteine + H(+)</text>
        <dbReference type="Rhea" id="RHEA:43088"/>
        <dbReference type="Rhea" id="RHEA-COMP:10333"/>
        <dbReference type="Rhea" id="RHEA-COMP:10334"/>
        <dbReference type="ChEBI" id="CHEBI:15378"/>
        <dbReference type="ChEBI" id="CHEBI:57856"/>
        <dbReference type="ChEBI" id="CHEBI:59789"/>
        <dbReference type="ChEBI" id="CHEBI:74508"/>
        <dbReference type="ChEBI" id="CHEBI:74511"/>
        <dbReference type="EC" id="2.1.1.207"/>
    </reaction>
</comment>
<keyword evidence="10" id="KW-1185">Reference proteome</keyword>
<dbReference type="InterPro" id="IPR029026">
    <property type="entry name" value="tRNA_m1G_MTases_N"/>
</dbReference>
<comment type="function">
    <text evidence="6">Could methylate the ribose at the nucleotide 34 wobble position in tRNA.</text>
</comment>
<dbReference type="InterPro" id="IPR001537">
    <property type="entry name" value="SpoU_MeTrfase"/>
</dbReference>
<dbReference type="GO" id="GO:0141098">
    <property type="term" value="F:tRNA (cytidine(34)-2'-O)-methyltransferase activity"/>
    <property type="evidence" value="ECO:0007669"/>
    <property type="project" value="RHEA"/>
</dbReference>
<dbReference type="Pfam" id="PF00588">
    <property type="entry name" value="SpoU_methylase"/>
    <property type="match status" value="1"/>
</dbReference>
<comment type="subcellular location">
    <subcellularLocation>
        <location evidence="6">Cytoplasm</location>
    </subcellularLocation>
</comment>
<evidence type="ECO:0000256" key="5">
    <source>
        <dbReference type="ARBA" id="ARBA00022694"/>
    </source>
</evidence>
<evidence type="ECO:0000256" key="4">
    <source>
        <dbReference type="ARBA" id="ARBA00022691"/>
    </source>
</evidence>
<name>A0A444J3E4_9BACT</name>
<dbReference type="PANTHER" id="PTHR42971">
    <property type="entry name" value="TRNA (CYTIDINE(34)-2'-O)-METHYLTRANSFERASE"/>
    <property type="match status" value="1"/>
</dbReference>
<dbReference type="GO" id="GO:0005737">
    <property type="term" value="C:cytoplasm"/>
    <property type="evidence" value="ECO:0007669"/>
    <property type="project" value="UniProtKB-SubCell"/>
</dbReference>
<keyword evidence="4 6" id="KW-0949">S-adenosyl-L-methionine</keyword>
<dbReference type="EC" id="2.1.1.207" evidence="6"/>
<dbReference type="Proteomes" id="UP000287853">
    <property type="component" value="Unassembled WGS sequence"/>
</dbReference>
<comment type="caution">
    <text evidence="9">The sequence shown here is derived from an EMBL/GenBank/DDBJ whole genome shotgun (WGS) entry which is preliminary data.</text>
</comment>
<evidence type="ECO:0000313" key="9">
    <source>
        <dbReference type="EMBL" id="RWX47410.1"/>
    </source>
</evidence>
<proteinExistence type="inferred from homology"/>
<feature type="binding site" evidence="6 7">
    <location>
        <position position="125"/>
    </location>
    <ligand>
        <name>S-adenosyl-L-methionine</name>
        <dbReference type="ChEBI" id="CHEBI:59789"/>
    </ligand>
</feature>
<dbReference type="FunFam" id="3.40.1280.10:FF:000002">
    <property type="entry name" value="Peptidylprolyl isomerase"/>
    <property type="match status" value="1"/>
</dbReference>
<dbReference type="SUPFAM" id="SSF75217">
    <property type="entry name" value="alpha/beta knot"/>
    <property type="match status" value="1"/>
</dbReference>
<dbReference type="InterPro" id="IPR029028">
    <property type="entry name" value="Alpha/beta_knot_MTases"/>
</dbReference>
<feature type="binding site" evidence="6 7">
    <location>
        <position position="82"/>
    </location>
    <ligand>
        <name>S-adenosyl-L-methionine</name>
        <dbReference type="ChEBI" id="CHEBI:59789"/>
    </ligand>
</feature>
<comment type="similarity">
    <text evidence="6">Belongs to the class IV-like SAM-binding methyltransferase superfamily. RNA methyltransferase TrmH family. TrmL subfamily.</text>
</comment>
<dbReference type="Gene3D" id="3.40.1280.10">
    <property type="match status" value="1"/>
</dbReference>
<keyword evidence="5 6" id="KW-0819">tRNA processing</keyword>
<keyword evidence="2 6" id="KW-0489">Methyltransferase</keyword>
<protein>
    <recommendedName>
        <fullName evidence="6">Putative tRNA (cytidine(34)-2'-O)-methyltransferase</fullName>
        <ecNumber evidence="6">2.1.1.207</ecNumber>
    </recommendedName>
    <alternativeName>
        <fullName evidence="6">tRNA (cytidine/uridine-2'-O-)-methyltransferase</fullName>
    </alternativeName>
</protein>
<accession>A0A444J3E4</accession>
<dbReference type="AlphaFoldDB" id="A0A444J3E4"/>
<dbReference type="InterPro" id="IPR016914">
    <property type="entry name" value="TrmL"/>
</dbReference>
<keyword evidence="1 6" id="KW-0963">Cytoplasm</keyword>
<dbReference type="GO" id="GO:0002130">
    <property type="term" value="P:wobble position ribose methylation"/>
    <property type="evidence" value="ECO:0007669"/>
    <property type="project" value="TreeGrafter"/>
</dbReference>
<reference evidence="9 10" key="1">
    <citation type="submission" date="2017-01" db="EMBL/GenBank/DDBJ databases">
        <title>The cable genome- insights into the physiology and evolution of filamentous bacteria capable of sulfide oxidation via long distance electron transfer.</title>
        <authorList>
            <person name="Schreiber L."/>
            <person name="Bjerg J.T."/>
            <person name="Boggild A."/>
            <person name="Van De Vossenberg J."/>
            <person name="Meysman F."/>
            <person name="Nielsen L.P."/>
            <person name="Schramm A."/>
            <person name="Kjeldsen K.U."/>
        </authorList>
    </citation>
    <scope>NUCLEOTIDE SEQUENCE [LARGE SCALE GENOMIC DNA]</scope>
    <source>
        <strain evidence="9">MCF</strain>
    </source>
</reference>
<evidence type="ECO:0000313" key="10">
    <source>
        <dbReference type="Proteomes" id="UP000287853"/>
    </source>
</evidence>
<dbReference type="GO" id="GO:0141102">
    <property type="term" value="F:tRNA (5-carboxymethylaminomethyluridine(34)-2'-O)-methyltransferase activity"/>
    <property type="evidence" value="ECO:0007669"/>
    <property type="project" value="RHEA"/>
</dbReference>
<keyword evidence="3 6" id="KW-0808">Transferase</keyword>
<dbReference type="GO" id="GO:0042802">
    <property type="term" value="F:identical protein binding"/>
    <property type="evidence" value="ECO:0007669"/>
    <property type="project" value="UniProtKB-ARBA"/>
</dbReference>
<dbReference type="PIRSF" id="PIRSF029256">
    <property type="entry name" value="SpoU_TrmH_prd"/>
    <property type="match status" value="1"/>
</dbReference>
<organism evidence="9 10">
    <name type="scientific">Candidatus Electrothrix aarhusensis</name>
    <dbReference type="NCBI Taxonomy" id="1859131"/>
    <lineage>
        <taxon>Bacteria</taxon>
        <taxon>Pseudomonadati</taxon>
        <taxon>Thermodesulfobacteriota</taxon>
        <taxon>Desulfobulbia</taxon>
        <taxon>Desulfobulbales</taxon>
        <taxon>Desulfobulbaceae</taxon>
        <taxon>Candidatus Electrothrix</taxon>
    </lineage>
</organism>